<dbReference type="Proteomes" id="UP000030693">
    <property type="component" value="Unassembled WGS sequence"/>
</dbReference>
<proteinExistence type="predicted"/>
<organism evidence="2">
    <name type="scientific">Fonticula alba</name>
    <name type="common">Slime mold</name>
    <dbReference type="NCBI Taxonomy" id="691883"/>
    <lineage>
        <taxon>Eukaryota</taxon>
        <taxon>Rotosphaerida</taxon>
        <taxon>Fonticulaceae</taxon>
        <taxon>Fonticula</taxon>
    </lineage>
</organism>
<dbReference type="GeneID" id="20526261"/>
<feature type="region of interest" description="Disordered" evidence="1">
    <location>
        <begin position="185"/>
        <end position="214"/>
    </location>
</feature>
<dbReference type="EMBL" id="KB932202">
    <property type="protein sequence ID" value="KCV72130.1"/>
    <property type="molecule type" value="Genomic_DNA"/>
</dbReference>
<protein>
    <recommendedName>
        <fullName evidence="4">PH domain-containing protein</fullName>
    </recommendedName>
</protein>
<evidence type="ECO:0000313" key="2">
    <source>
        <dbReference type="EMBL" id="KCV72130.1"/>
    </source>
</evidence>
<name>A0A058ZCJ1_FONAL</name>
<gene>
    <name evidence="2" type="ORF">H696_01536</name>
</gene>
<feature type="region of interest" description="Disordered" evidence="1">
    <location>
        <begin position="1"/>
        <end position="25"/>
    </location>
</feature>
<evidence type="ECO:0008006" key="4">
    <source>
        <dbReference type="Google" id="ProtNLM"/>
    </source>
</evidence>
<evidence type="ECO:0000313" key="3">
    <source>
        <dbReference type="Proteomes" id="UP000030693"/>
    </source>
</evidence>
<dbReference type="AlphaFoldDB" id="A0A058ZCJ1"/>
<sequence length="508" mass="54948">MSFANSHGAEESSSHMLPPVPPTRRATSLHTKILDSPIRVINKLQNLTIKPNVDTGGVPLTLEALSWFNEMPHEHRNIAFSSVACRQMLHIDRSSPDPHPLAHLALRINSLHLPDLEMEKFWLVMNSGGVVHFLQIDQTRQPPSDDLPPLMPGQCTTPPGEKSRVFYFPVDSKMKLQINVFSGEVAPNRPPVRSGADTPPLVASGDVSDDGTPKTDSSLICSLIVAIPGHDVGASNAVMPLSDGSFSGNAQRNRLLRSLIRPSPDPRTSGRQLSITMATMQIQGSGAMLGRSNSFSQNDSRSVRLEGVLNACFGTRWDLTRAVLRDRRIMYFTCSSFSELARSKSINETLDALAAGDDDSTPSAKEAASINTSLMLHTGGRPDLSDDDSRPAAEFPLAAGGAMARVVASVSLVDCVKVQQAPADGRLPNGIELVYSSAEAAQNAGSSRHDMSESDLLSPEIDNASRFIYAASAADRKKWLVHLRVAVGELKMDALDKFYAEQQAAQQK</sequence>
<evidence type="ECO:0000256" key="1">
    <source>
        <dbReference type="SAM" id="MobiDB-lite"/>
    </source>
</evidence>
<dbReference type="RefSeq" id="XP_009493708.1">
    <property type="nucleotide sequence ID" value="XM_009495433.1"/>
</dbReference>
<keyword evidence="3" id="KW-1185">Reference proteome</keyword>
<reference evidence="2" key="1">
    <citation type="submission" date="2013-04" db="EMBL/GenBank/DDBJ databases">
        <title>The Genome Sequence of Fonticula alba ATCC 38817.</title>
        <authorList>
            <consortium name="The Broad Institute Genomics Platform"/>
            <person name="Russ C."/>
            <person name="Cuomo C."/>
            <person name="Burger G."/>
            <person name="Gray M.W."/>
            <person name="Holland P.W.H."/>
            <person name="King N."/>
            <person name="Lang F.B.F."/>
            <person name="Roger A.J."/>
            <person name="Ruiz-Trillo I."/>
            <person name="Brown M."/>
            <person name="Walker B."/>
            <person name="Young S."/>
            <person name="Zeng Q."/>
            <person name="Gargeya S."/>
            <person name="Fitzgerald M."/>
            <person name="Haas B."/>
            <person name="Abouelleil A."/>
            <person name="Allen A.W."/>
            <person name="Alvarado L."/>
            <person name="Arachchi H.M."/>
            <person name="Berlin A.M."/>
            <person name="Chapman S.B."/>
            <person name="Gainer-Dewar J."/>
            <person name="Goldberg J."/>
            <person name="Griggs A."/>
            <person name="Gujja S."/>
            <person name="Hansen M."/>
            <person name="Howarth C."/>
            <person name="Imamovic A."/>
            <person name="Ireland A."/>
            <person name="Larimer J."/>
            <person name="McCowan C."/>
            <person name="Murphy C."/>
            <person name="Pearson M."/>
            <person name="Poon T.W."/>
            <person name="Priest M."/>
            <person name="Roberts A."/>
            <person name="Saif S."/>
            <person name="Shea T."/>
            <person name="Sisk P."/>
            <person name="Sykes S."/>
            <person name="Wortman J."/>
            <person name="Nusbaum C."/>
            <person name="Birren B."/>
        </authorList>
    </citation>
    <scope>NUCLEOTIDE SEQUENCE [LARGE SCALE GENOMIC DNA]</scope>
    <source>
        <strain evidence="2">ATCC 38817</strain>
    </source>
</reference>
<accession>A0A058ZCJ1</accession>